<evidence type="ECO:0000313" key="3">
    <source>
        <dbReference type="Proteomes" id="UP000826573"/>
    </source>
</evidence>
<proteinExistence type="predicted"/>
<feature type="region of interest" description="Disordered" evidence="1">
    <location>
        <begin position="56"/>
        <end position="76"/>
    </location>
</feature>
<evidence type="ECO:0000256" key="1">
    <source>
        <dbReference type="SAM" id="MobiDB-lite"/>
    </source>
</evidence>
<keyword evidence="3" id="KW-1185">Reference proteome</keyword>
<feature type="compositionally biased region" description="Basic and acidic residues" evidence="1">
    <location>
        <begin position="58"/>
        <end position="76"/>
    </location>
</feature>
<protein>
    <submittedName>
        <fullName evidence="2">Uncharacterized protein</fullName>
    </submittedName>
</protein>
<dbReference type="AlphaFoldDB" id="A0A9P8HH84"/>
<sequence length="171" mass="19975">MAPRRATADASPSPLRRLRLQADHPLRRHRISRRKVQTPSIKEIRRIEILSEGYVSSTKEETDHEAETETEAETRWERNTRGDARALWVEQLYRYEEFVAKTKADLHARIYMNLHHDFIPKHLAYDYFVHLELILNIYPSKAVDMMNPQLYEGGAAEPLPHSRGAAFQPSE</sequence>
<name>A0A9P8HH84_9HYPO</name>
<dbReference type="Proteomes" id="UP000826573">
    <property type="component" value="Unassembled WGS sequence"/>
</dbReference>
<reference evidence="2 3" key="1">
    <citation type="submission" date="2021-08" db="EMBL/GenBank/DDBJ databases">
        <title>The highly contiguous genome resource for Trichoderma semiorbis FJ059, a fungal antagonistic to plant pathogens.</title>
        <authorList>
            <person name="Liu T."/>
        </authorList>
    </citation>
    <scope>NUCLEOTIDE SEQUENCE [LARGE SCALE GENOMIC DNA]</scope>
    <source>
        <strain evidence="2 3">FJ059</strain>
    </source>
</reference>
<evidence type="ECO:0000313" key="2">
    <source>
        <dbReference type="EMBL" id="KAH0528925.1"/>
    </source>
</evidence>
<organism evidence="2 3">
    <name type="scientific">Trichoderma semiorbis</name>
    <dbReference type="NCBI Taxonomy" id="1491008"/>
    <lineage>
        <taxon>Eukaryota</taxon>
        <taxon>Fungi</taxon>
        <taxon>Dikarya</taxon>
        <taxon>Ascomycota</taxon>
        <taxon>Pezizomycotina</taxon>
        <taxon>Sordariomycetes</taxon>
        <taxon>Hypocreomycetidae</taxon>
        <taxon>Hypocreales</taxon>
        <taxon>Hypocreaceae</taxon>
        <taxon>Trichoderma</taxon>
    </lineage>
</organism>
<gene>
    <name evidence="2" type="ORF">TsFJ059_003736</name>
</gene>
<accession>A0A9P8HH84</accession>
<comment type="caution">
    <text evidence="2">The sequence shown here is derived from an EMBL/GenBank/DDBJ whole genome shotgun (WGS) entry which is preliminary data.</text>
</comment>
<dbReference type="EMBL" id="JAIMJC010000002">
    <property type="protein sequence ID" value="KAH0528925.1"/>
    <property type="molecule type" value="Genomic_DNA"/>
</dbReference>
<feature type="region of interest" description="Disordered" evidence="1">
    <location>
        <begin position="1"/>
        <end position="23"/>
    </location>
</feature>